<dbReference type="Gene3D" id="1.20.120.1630">
    <property type="match status" value="1"/>
</dbReference>
<dbReference type="AlphaFoldDB" id="A0A853I4A9"/>
<organism evidence="6 7">
    <name type="scientific">Spartinivicinus marinus</name>
    <dbReference type="NCBI Taxonomy" id="2994442"/>
    <lineage>
        <taxon>Bacteria</taxon>
        <taxon>Pseudomonadati</taxon>
        <taxon>Pseudomonadota</taxon>
        <taxon>Gammaproteobacteria</taxon>
        <taxon>Oceanospirillales</taxon>
        <taxon>Zooshikellaceae</taxon>
        <taxon>Spartinivicinus</taxon>
    </lineage>
</organism>
<keyword evidence="4 5" id="KW-0472">Membrane</keyword>
<sequence>MIIFAVLMYFVDTLFPSAGVAGHYLMTLVLAITGVIFIFAGVLHFLQAKTTVNPTAPEESSSLVTHGIYSITRNPMYVGFAILLMGWSVLLSNVYSLLLVFGFICYLNRYQIKAEEQALENLFGEKYLTYKKRVSRWL</sequence>
<dbReference type="GO" id="GO:0016740">
    <property type="term" value="F:transferase activity"/>
    <property type="evidence" value="ECO:0007669"/>
    <property type="project" value="UniProtKB-ARBA"/>
</dbReference>
<evidence type="ECO:0000313" key="6">
    <source>
        <dbReference type="EMBL" id="NYZ67489.1"/>
    </source>
</evidence>
<gene>
    <name evidence="6" type="ORF">H0A36_15840</name>
</gene>
<keyword evidence="2 5" id="KW-0812">Transmembrane</keyword>
<feature type="transmembrane region" description="Helical" evidence="5">
    <location>
        <begin position="24"/>
        <end position="46"/>
    </location>
</feature>
<reference evidence="6 7" key="1">
    <citation type="submission" date="2020-07" db="EMBL/GenBank/DDBJ databases">
        <title>Endozoicomonas sp. nov., isolated from sediment.</title>
        <authorList>
            <person name="Gu T."/>
        </authorList>
    </citation>
    <scope>NUCLEOTIDE SEQUENCE [LARGE SCALE GENOMIC DNA]</scope>
    <source>
        <strain evidence="6 7">SM1973</strain>
    </source>
</reference>
<evidence type="ECO:0000256" key="2">
    <source>
        <dbReference type="ARBA" id="ARBA00022692"/>
    </source>
</evidence>
<dbReference type="Proteomes" id="UP000569732">
    <property type="component" value="Unassembled WGS sequence"/>
</dbReference>
<name>A0A853I4A9_9GAMM</name>
<dbReference type="GO" id="GO:0012505">
    <property type="term" value="C:endomembrane system"/>
    <property type="evidence" value="ECO:0007669"/>
    <property type="project" value="UniProtKB-SubCell"/>
</dbReference>
<dbReference type="EMBL" id="JACCKB010000026">
    <property type="protein sequence ID" value="NYZ67489.1"/>
    <property type="molecule type" value="Genomic_DNA"/>
</dbReference>
<evidence type="ECO:0000256" key="4">
    <source>
        <dbReference type="ARBA" id="ARBA00023136"/>
    </source>
</evidence>
<comment type="caution">
    <text evidence="6">The sequence shown here is derived from an EMBL/GenBank/DDBJ whole genome shotgun (WGS) entry which is preliminary data.</text>
</comment>
<dbReference type="PANTHER" id="PTHR12714">
    <property type="entry name" value="PROTEIN-S ISOPRENYLCYSTEINE O-METHYLTRANSFERASE"/>
    <property type="match status" value="1"/>
</dbReference>
<protein>
    <submittedName>
        <fullName evidence="6">Isoprenylcysteine carboxylmethyltransferase family protein</fullName>
    </submittedName>
</protein>
<dbReference type="Pfam" id="PF04191">
    <property type="entry name" value="PEMT"/>
    <property type="match status" value="1"/>
</dbReference>
<proteinExistence type="predicted"/>
<accession>A0A853I4A9</accession>
<comment type="subcellular location">
    <subcellularLocation>
        <location evidence="1">Endomembrane system</location>
        <topology evidence="1">Multi-pass membrane protein</topology>
    </subcellularLocation>
</comment>
<keyword evidence="3 5" id="KW-1133">Transmembrane helix</keyword>
<evidence type="ECO:0000256" key="1">
    <source>
        <dbReference type="ARBA" id="ARBA00004127"/>
    </source>
</evidence>
<keyword evidence="7" id="KW-1185">Reference proteome</keyword>
<evidence type="ECO:0000256" key="5">
    <source>
        <dbReference type="SAM" id="Phobius"/>
    </source>
</evidence>
<evidence type="ECO:0000313" key="7">
    <source>
        <dbReference type="Proteomes" id="UP000569732"/>
    </source>
</evidence>
<feature type="transmembrane region" description="Helical" evidence="5">
    <location>
        <begin position="77"/>
        <end position="107"/>
    </location>
</feature>
<dbReference type="InterPro" id="IPR007318">
    <property type="entry name" value="Phopholipid_MeTrfase"/>
</dbReference>
<dbReference type="PANTHER" id="PTHR12714:SF24">
    <property type="entry name" value="SLR1182 PROTEIN"/>
    <property type="match status" value="1"/>
</dbReference>
<evidence type="ECO:0000256" key="3">
    <source>
        <dbReference type="ARBA" id="ARBA00022989"/>
    </source>
</evidence>